<sequence>MSAFLNCNRQFVDVTQCPKLHTRDIDTYIPSNVTVGLDVEDTENCELLSGFFFPIAMMKLK</sequence>
<keyword evidence="2" id="KW-1185">Reference proteome</keyword>
<gene>
    <name evidence="1" type="ORF">P3T76_008820</name>
</gene>
<dbReference type="Proteomes" id="UP001259832">
    <property type="component" value="Unassembled WGS sequence"/>
</dbReference>
<accession>A0AAD9GJR3</accession>
<name>A0AAD9GJR3_9STRA</name>
<dbReference type="AlphaFoldDB" id="A0AAD9GJR3"/>
<evidence type="ECO:0000313" key="1">
    <source>
        <dbReference type="EMBL" id="KAK1939436.1"/>
    </source>
</evidence>
<dbReference type="EMBL" id="JASMQC010000016">
    <property type="protein sequence ID" value="KAK1939436.1"/>
    <property type="molecule type" value="Genomic_DNA"/>
</dbReference>
<proteinExistence type="predicted"/>
<comment type="caution">
    <text evidence="1">The sequence shown here is derived from an EMBL/GenBank/DDBJ whole genome shotgun (WGS) entry which is preliminary data.</text>
</comment>
<organism evidence="1 2">
    <name type="scientific">Phytophthora citrophthora</name>
    <dbReference type="NCBI Taxonomy" id="4793"/>
    <lineage>
        <taxon>Eukaryota</taxon>
        <taxon>Sar</taxon>
        <taxon>Stramenopiles</taxon>
        <taxon>Oomycota</taxon>
        <taxon>Peronosporomycetes</taxon>
        <taxon>Peronosporales</taxon>
        <taxon>Peronosporaceae</taxon>
        <taxon>Phytophthora</taxon>
    </lineage>
</organism>
<reference evidence="1" key="1">
    <citation type="submission" date="2023-08" db="EMBL/GenBank/DDBJ databases">
        <title>Reference Genome Resource for the Citrus Pathogen Phytophthora citrophthora.</title>
        <authorList>
            <person name="Moller H."/>
            <person name="Coetzee B."/>
            <person name="Rose L.J."/>
            <person name="Van Niekerk J.M."/>
        </authorList>
    </citation>
    <scope>NUCLEOTIDE SEQUENCE</scope>
    <source>
        <strain evidence="1">STE-U-9442</strain>
    </source>
</reference>
<evidence type="ECO:0000313" key="2">
    <source>
        <dbReference type="Proteomes" id="UP001259832"/>
    </source>
</evidence>
<protein>
    <submittedName>
        <fullName evidence="1">Uncharacterized protein</fullName>
    </submittedName>
</protein>